<accession>A0A0P1LHB9</accession>
<dbReference type="Proteomes" id="UP000182011">
    <property type="component" value="Unassembled WGS sequence"/>
</dbReference>
<dbReference type="RefSeq" id="WP_047134273.1">
    <property type="nucleotide sequence ID" value="NZ_CZVJ01000002.1"/>
</dbReference>
<dbReference type="EMBL" id="FAOP01000005">
    <property type="protein sequence ID" value="CUU05272.1"/>
    <property type="molecule type" value="Genomic_DNA"/>
</dbReference>
<evidence type="ECO:0000256" key="4">
    <source>
        <dbReference type="ARBA" id="ARBA00022989"/>
    </source>
</evidence>
<keyword evidence="4 6" id="KW-1133">Transmembrane helix</keyword>
<dbReference type="STRING" id="1633631.GCA_001442925_01202"/>
<accession>A0A0P1P6S2</accession>
<reference evidence="7 8" key="1">
    <citation type="submission" date="2015-11" db="EMBL/GenBank/DDBJ databases">
        <authorList>
            <person name="Zhang Y."/>
            <person name="Guo Z."/>
        </authorList>
    </citation>
    <scope>NUCLEOTIDE SEQUENCE [LARGE SCALE GENOMIC DNA]</scope>
    <source>
        <strain evidence="7">JGI-4</strain>
    </source>
</reference>
<proteinExistence type="predicted"/>
<accession>A0A0P1LB21</accession>
<protein>
    <submittedName>
        <fullName evidence="7">ATP synthase I chain</fullName>
    </submittedName>
</protein>
<evidence type="ECO:0000256" key="6">
    <source>
        <dbReference type="SAM" id="Phobius"/>
    </source>
</evidence>
<keyword evidence="5 6" id="KW-0472">Membrane</keyword>
<name>A0A0P1LK74_9BACT</name>
<dbReference type="GO" id="GO:0005886">
    <property type="term" value="C:plasma membrane"/>
    <property type="evidence" value="ECO:0007669"/>
    <property type="project" value="UniProtKB-SubCell"/>
</dbReference>
<organism evidence="7 8">
    <name type="scientific">Candidatus Kryptonium thompsonii</name>
    <dbReference type="NCBI Taxonomy" id="1633631"/>
    <lineage>
        <taxon>Bacteria</taxon>
        <taxon>Pseudomonadati</taxon>
        <taxon>Candidatus Kryptoniota</taxon>
        <taxon>Candidatus Kryptonium</taxon>
    </lineage>
</organism>
<feature type="transmembrane region" description="Helical" evidence="6">
    <location>
        <begin position="9"/>
        <end position="27"/>
    </location>
</feature>
<accession>A0A0P1L8T9</accession>
<accession>A0A0P1M7V2</accession>
<sequence length="129" mass="14634">MKIDVKRFLIYALVAVVVVWLLISYPLFKFASVEFIKSFIVGSLISVINSIIGIFILKQGMAKSNKEFLKLTIGSMGIRLFVIAGVIFLLLKVLNFEIYGLIISLLLFYFVFLGVEVLFLGKLTTKREF</sequence>
<feature type="transmembrane region" description="Helical" evidence="6">
    <location>
        <begin position="69"/>
        <end position="92"/>
    </location>
</feature>
<accession>A0A0N7MZL3</accession>
<evidence type="ECO:0000313" key="7">
    <source>
        <dbReference type="EMBL" id="CUU05272.1"/>
    </source>
</evidence>
<evidence type="ECO:0000256" key="1">
    <source>
        <dbReference type="ARBA" id="ARBA00004651"/>
    </source>
</evidence>
<feature type="transmembrane region" description="Helical" evidence="6">
    <location>
        <begin position="98"/>
        <end position="120"/>
    </location>
</feature>
<gene>
    <name evidence="7" type="ORF">JGI4_01207</name>
</gene>
<accession>A0A0P1LK74</accession>
<accession>A0A0S4N3J2</accession>
<accession>A0A0P1MWK7</accession>
<dbReference type="Pfam" id="PF03899">
    <property type="entry name" value="ATP-synt_I"/>
    <property type="match status" value="1"/>
</dbReference>
<evidence type="ECO:0000256" key="5">
    <source>
        <dbReference type="ARBA" id="ARBA00023136"/>
    </source>
</evidence>
<feature type="transmembrane region" description="Helical" evidence="6">
    <location>
        <begin position="39"/>
        <end position="57"/>
    </location>
</feature>
<dbReference type="InterPro" id="IPR005598">
    <property type="entry name" value="ATP_synth_I"/>
</dbReference>
<keyword evidence="3 6" id="KW-0812">Transmembrane</keyword>
<evidence type="ECO:0000313" key="8">
    <source>
        <dbReference type="Proteomes" id="UP000182011"/>
    </source>
</evidence>
<keyword evidence="2" id="KW-1003">Cell membrane</keyword>
<evidence type="ECO:0000256" key="2">
    <source>
        <dbReference type="ARBA" id="ARBA00022475"/>
    </source>
</evidence>
<accession>A0A0P1M9H1</accession>
<dbReference type="AlphaFoldDB" id="A0A0P1LK74"/>
<evidence type="ECO:0000256" key="3">
    <source>
        <dbReference type="ARBA" id="ARBA00022692"/>
    </source>
</evidence>
<comment type="subcellular location">
    <subcellularLocation>
        <location evidence="1">Cell membrane</location>
        <topology evidence="1">Multi-pass membrane protein</topology>
    </subcellularLocation>
</comment>